<feature type="region of interest" description="Disordered" evidence="1">
    <location>
        <begin position="79"/>
        <end position="98"/>
    </location>
</feature>
<dbReference type="AlphaFoldDB" id="A0A914V2M5"/>
<evidence type="ECO:0000313" key="3">
    <source>
        <dbReference type="WBParaSite" id="PSAMB.scaffold1476size31015.g13332.t1"/>
    </source>
</evidence>
<proteinExistence type="predicted"/>
<protein>
    <submittedName>
        <fullName evidence="3">Uncharacterized protein</fullName>
    </submittedName>
</protein>
<sequence length="138" mass="15744">MAAPLAMYPFRPWSRGSALFDLVVHRSFKVRTRRRGRIRCSARFSLEDSTHPSGAERETLAANDDRKCQTSVRFLAGKIHPPHPTGFTRRQPTDARGKWKEYSNKKPNILDFSVDNDVHLLGVLCAALNQHVYNNLVQ</sequence>
<name>A0A914V2M5_9BILA</name>
<organism evidence="2 3">
    <name type="scientific">Plectus sambesii</name>
    <dbReference type="NCBI Taxonomy" id="2011161"/>
    <lineage>
        <taxon>Eukaryota</taxon>
        <taxon>Metazoa</taxon>
        <taxon>Ecdysozoa</taxon>
        <taxon>Nematoda</taxon>
        <taxon>Chromadorea</taxon>
        <taxon>Plectida</taxon>
        <taxon>Plectina</taxon>
        <taxon>Plectoidea</taxon>
        <taxon>Plectidae</taxon>
        <taxon>Plectus</taxon>
    </lineage>
</organism>
<dbReference type="WBParaSite" id="PSAMB.scaffold1476size31015.g13332.t1">
    <property type="protein sequence ID" value="PSAMB.scaffold1476size31015.g13332.t1"/>
    <property type="gene ID" value="PSAMB.scaffold1476size31015.g13332"/>
</dbReference>
<keyword evidence="2" id="KW-1185">Reference proteome</keyword>
<reference evidence="3" key="1">
    <citation type="submission" date="2022-11" db="UniProtKB">
        <authorList>
            <consortium name="WormBaseParasite"/>
        </authorList>
    </citation>
    <scope>IDENTIFICATION</scope>
</reference>
<accession>A0A914V2M5</accession>
<evidence type="ECO:0000313" key="2">
    <source>
        <dbReference type="Proteomes" id="UP000887566"/>
    </source>
</evidence>
<evidence type="ECO:0000256" key="1">
    <source>
        <dbReference type="SAM" id="MobiDB-lite"/>
    </source>
</evidence>
<dbReference type="Proteomes" id="UP000887566">
    <property type="component" value="Unplaced"/>
</dbReference>